<reference evidence="2 3" key="1">
    <citation type="submission" date="2018-09" db="EMBL/GenBank/DDBJ databases">
        <title>Isolation, diversity and antifungal activity of actinobacteria from wheat.</title>
        <authorList>
            <person name="Han C."/>
        </authorList>
    </citation>
    <scope>NUCLEOTIDE SEQUENCE [LARGE SCALE GENOMIC DNA]</scope>
    <source>
        <strain evidence="2 3">NEAU-YY265</strain>
    </source>
</reference>
<organism evidence="2 3">
    <name type="scientific">Jiangella rhizosphaerae</name>
    <dbReference type="NCBI Taxonomy" id="2293569"/>
    <lineage>
        <taxon>Bacteria</taxon>
        <taxon>Bacillati</taxon>
        <taxon>Actinomycetota</taxon>
        <taxon>Actinomycetes</taxon>
        <taxon>Jiangellales</taxon>
        <taxon>Jiangellaceae</taxon>
        <taxon>Jiangella</taxon>
    </lineage>
</organism>
<evidence type="ECO:0000313" key="3">
    <source>
        <dbReference type="Proteomes" id="UP000284057"/>
    </source>
</evidence>
<feature type="region of interest" description="Disordered" evidence="1">
    <location>
        <begin position="60"/>
        <end position="79"/>
    </location>
</feature>
<proteinExistence type="predicted"/>
<dbReference type="AlphaFoldDB" id="A0A418KWB1"/>
<gene>
    <name evidence="2" type="ORF">DY240_02460</name>
</gene>
<dbReference type="EMBL" id="QUAL01000021">
    <property type="protein sequence ID" value="RIQ35647.1"/>
    <property type="molecule type" value="Genomic_DNA"/>
</dbReference>
<dbReference type="RefSeq" id="WP_119658387.1">
    <property type="nucleotide sequence ID" value="NZ_QUAL01000021.1"/>
</dbReference>
<evidence type="ECO:0000256" key="1">
    <source>
        <dbReference type="SAM" id="MobiDB-lite"/>
    </source>
</evidence>
<evidence type="ECO:0000313" key="2">
    <source>
        <dbReference type="EMBL" id="RIQ35647.1"/>
    </source>
</evidence>
<protein>
    <submittedName>
        <fullName evidence="2">Uncharacterized protein</fullName>
    </submittedName>
</protein>
<sequence>MVVLTATACSAGGEETLLPAEQTTTYDVPGSPAGNVKPAATRSPEASVLFDWVPFADEPSRTSAALPEGAEPVSNTITGPDGAAITTRGYVFEHAAGVIGFEVIDGFATPDDVEKLAELLADSVGGAVLAAEEVDAGRARGVDGEIAYGNDQLMLFRILVLNGEGDVWNGFVGGPETDRERLDSEFARLTVSASLRGSADWMGVRDEPTGIVVQLPSGVEPEDLSVDGMPQRGYHHSSGVGFVVVDYPPDDYPLDAVLADIATASGADVDGTRPAEAQGYEALDGVLVDQDEWVWAYRAVALEEQLLLLYAVDRAVALAESQAAVERMTESLVVP</sequence>
<accession>A0A418KWB1</accession>
<comment type="caution">
    <text evidence="2">The sequence shown here is derived from an EMBL/GenBank/DDBJ whole genome shotgun (WGS) entry which is preliminary data.</text>
</comment>
<keyword evidence="3" id="KW-1185">Reference proteome</keyword>
<name>A0A418KWB1_9ACTN</name>
<dbReference type="Proteomes" id="UP000284057">
    <property type="component" value="Unassembled WGS sequence"/>
</dbReference>